<accession>A0ABR2G6J0</accession>
<keyword evidence="1" id="KW-0472">Membrane</keyword>
<keyword evidence="3" id="KW-1185">Reference proteome</keyword>
<feature type="transmembrane region" description="Helical" evidence="1">
    <location>
        <begin position="95"/>
        <end position="116"/>
    </location>
</feature>
<organism evidence="2 3">
    <name type="scientific">Hibiscus sabdariffa</name>
    <name type="common">roselle</name>
    <dbReference type="NCBI Taxonomy" id="183260"/>
    <lineage>
        <taxon>Eukaryota</taxon>
        <taxon>Viridiplantae</taxon>
        <taxon>Streptophyta</taxon>
        <taxon>Embryophyta</taxon>
        <taxon>Tracheophyta</taxon>
        <taxon>Spermatophyta</taxon>
        <taxon>Magnoliopsida</taxon>
        <taxon>eudicotyledons</taxon>
        <taxon>Gunneridae</taxon>
        <taxon>Pentapetalae</taxon>
        <taxon>rosids</taxon>
        <taxon>malvids</taxon>
        <taxon>Malvales</taxon>
        <taxon>Malvaceae</taxon>
        <taxon>Malvoideae</taxon>
        <taxon>Hibiscus</taxon>
    </lineage>
</organism>
<protein>
    <submittedName>
        <fullName evidence="2">Uncharacterized protein</fullName>
    </submittedName>
</protein>
<evidence type="ECO:0000256" key="1">
    <source>
        <dbReference type="SAM" id="Phobius"/>
    </source>
</evidence>
<dbReference type="Proteomes" id="UP001472677">
    <property type="component" value="Unassembled WGS sequence"/>
</dbReference>
<evidence type="ECO:0000313" key="2">
    <source>
        <dbReference type="EMBL" id="KAK8595934.1"/>
    </source>
</evidence>
<keyword evidence="1" id="KW-0812">Transmembrane</keyword>
<dbReference type="EMBL" id="JBBPBM010000002">
    <property type="protein sequence ID" value="KAK8595934.1"/>
    <property type="molecule type" value="Genomic_DNA"/>
</dbReference>
<sequence length="122" mass="13880">MSFRPVLRDFNNPIMQSMPFIHFLCTSPSNFTLDASHFSHPDLYLSSAITVYGGDPSLENSIAQPLPQASPPPPPTMFESLGDVMDDRRRSNVGYFYVEFAFVWLLIWVTLSIKIYEYPLGI</sequence>
<proteinExistence type="predicted"/>
<keyword evidence="1" id="KW-1133">Transmembrane helix</keyword>
<comment type="caution">
    <text evidence="2">The sequence shown here is derived from an EMBL/GenBank/DDBJ whole genome shotgun (WGS) entry which is preliminary data.</text>
</comment>
<name>A0ABR2G6J0_9ROSI</name>
<gene>
    <name evidence="2" type="ORF">V6N12_064440</name>
</gene>
<evidence type="ECO:0000313" key="3">
    <source>
        <dbReference type="Proteomes" id="UP001472677"/>
    </source>
</evidence>
<reference evidence="2 3" key="1">
    <citation type="journal article" date="2024" name="G3 (Bethesda)">
        <title>Genome assembly of Hibiscus sabdariffa L. provides insights into metabolisms of medicinal natural products.</title>
        <authorList>
            <person name="Kim T."/>
        </authorList>
    </citation>
    <scope>NUCLEOTIDE SEQUENCE [LARGE SCALE GENOMIC DNA]</scope>
    <source>
        <strain evidence="2">TK-2024</strain>
        <tissue evidence="2">Old leaves</tissue>
    </source>
</reference>